<keyword evidence="2" id="KW-1185">Reference proteome</keyword>
<dbReference type="Pfam" id="PF14345">
    <property type="entry name" value="GDYXXLXY"/>
    <property type="match status" value="1"/>
</dbReference>
<dbReference type="Proteomes" id="UP001604002">
    <property type="component" value="Unassembled WGS sequence"/>
</dbReference>
<name>A0ABW6ZPE2_9HYPH</name>
<comment type="caution">
    <text evidence="1">The sequence shown here is derived from an EMBL/GenBank/DDBJ whole genome shotgun (WGS) entry which is preliminary data.</text>
</comment>
<dbReference type="InterPro" id="IPR025833">
    <property type="entry name" value="GDYXXLXY"/>
</dbReference>
<dbReference type="RefSeq" id="WP_393990695.1">
    <property type="nucleotide sequence ID" value="NZ_JBAFVH010000001.1"/>
</dbReference>
<accession>A0ABW6ZPE2</accession>
<evidence type="ECO:0000313" key="1">
    <source>
        <dbReference type="EMBL" id="MFG1370590.1"/>
    </source>
</evidence>
<organism evidence="1 2">
    <name type="scientific">Xanthobacter oligotrophicus</name>
    <dbReference type="NCBI Taxonomy" id="2607286"/>
    <lineage>
        <taxon>Bacteria</taxon>
        <taxon>Pseudomonadati</taxon>
        <taxon>Pseudomonadota</taxon>
        <taxon>Alphaproteobacteria</taxon>
        <taxon>Hyphomicrobiales</taxon>
        <taxon>Xanthobacteraceae</taxon>
        <taxon>Xanthobacter</taxon>
    </lineage>
</organism>
<proteinExistence type="predicted"/>
<gene>
    <name evidence="1" type="ORF">V5F32_00275</name>
</gene>
<dbReference type="EMBL" id="JBAFVH010000001">
    <property type="protein sequence ID" value="MFG1370590.1"/>
    <property type="molecule type" value="Genomic_DNA"/>
</dbReference>
<sequence length="164" mass="18009">MRPVMRRALFLAAGLAVLVTLGWSVRDFEALTASGDVVLLELAPADPRSLIQGDYMRLAYAVERQEIHLDAPAGTIILGLDERRIGRFRRLGSTVAHAPGEKAFRVRRTASGDGVTVEPHSFLFQEGQADLYAKARYGIFRVDASGRHLLVGLADADARKIEPR</sequence>
<evidence type="ECO:0000313" key="2">
    <source>
        <dbReference type="Proteomes" id="UP001604002"/>
    </source>
</evidence>
<reference evidence="1 2" key="1">
    <citation type="submission" date="2024-02" db="EMBL/GenBank/DDBJ databases">
        <title>Expansion and revision of Xanthobacter and proposal of Roseixanthobacter gen. nov.</title>
        <authorList>
            <person name="Soltysiak M.P.M."/>
            <person name="Jalihal A."/>
            <person name="Ory A."/>
            <person name="Chrisophersen C."/>
            <person name="Lee A.D."/>
            <person name="Boulton J."/>
            <person name="Springer M."/>
        </authorList>
    </citation>
    <scope>NUCLEOTIDE SEQUENCE [LARGE SCALE GENOMIC DNA]</scope>
    <source>
        <strain evidence="1 2">23A</strain>
    </source>
</reference>
<protein>
    <submittedName>
        <fullName evidence="1">GDYXXLXY domain-containing protein</fullName>
    </submittedName>
</protein>